<feature type="signal peptide" evidence="1">
    <location>
        <begin position="1"/>
        <end position="28"/>
    </location>
</feature>
<organism evidence="2 3">
    <name type="scientific">Flavisolibacter ginsenosidimutans</name>
    <dbReference type="NCBI Taxonomy" id="661481"/>
    <lineage>
        <taxon>Bacteria</taxon>
        <taxon>Pseudomonadati</taxon>
        <taxon>Bacteroidota</taxon>
        <taxon>Chitinophagia</taxon>
        <taxon>Chitinophagales</taxon>
        <taxon>Chitinophagaceae</taxon>
        <taxon>Flavisolibacter</taxon>
    </lineage>
</organism>
<proteinExistence type="predicted"/>
<gene>
    <name evidence="2" type="ORF">FSB75_00140</name>
</gene>
<dbReference type="CDD" id="cd15482">
    <property type="entry name" value="Sialidase_non-viral"/>
    <property type="match status" value="1"/>
</dbReference>
<keyword evidence="3" id="KW-1185">Reference proteome</keyword>
<dbReference type="InterPro" id="IPR036278">
    <property type="entry name" value="Sialidase_sf"/>
</dbReference>
<dbReference type="OrthoDB" id="20875at2"/>
<keyword evidence="1" id="KW-0732">Signal</keyword>
<dbReference type="RefSeq" id="WP_146781245.1">
    <property type="nucleotide sequence ID" value="NZ_BAABIO010000006.1"/>
</dbReference>
<sequence length="343" mass="38941">MNKFTTGYFFLSLLFLSCASSKPTQDNAAIDVQKIWDAGNHNAFTDLIRYNNAFYCTFREGSAHVQGWDGKARVIKSTDGKNWSSVALFSIAARDIRDPKISITPDNRLMILMDVEANDKGKVTSRKPYVSFAGTDDKFSEPKESEVDKSIASWSDWVWRVAWYNGTGYSVNYQPNGFYLLKTTDGSRFEKVTKLDVTGYPNESTIRFDKNGKAYFLIRREAEDKKGLLAVSDPPYQNWTYHYLDQRLGGPNFIFLDDKTLVIGSRLYPSEEIAGEGNKRHQSAVFVTDLNGKIKKTIVLPSGGDTSYPGMVVYDNMLWYSYYSSHEGKTSIYFAKIPLKQLK</sequence>
<evidence type="ECO:0000256" key="1">
    <source>
        <dbReference type="SAM" id="SignalP"/>
    </source>
</evidence>
<dbReference type="GO" id="GO:0016787">
    <property type="term" value="F:hydrolase activity"/>
    <property type="evidence" value="ECO:0007669"/>
    <property type="project" value="UniProtKB-KW"/>
</dbReference>
<feature type="chain" id="PRO_5022710421" evidence="1">
    <location>
        <begin position="29"/>
        <end position="343"/>
    </location>
</feature>
<name>A0A5B8UDK2_9BACT</name>
<dbReference type="KEGG" id="fgg:FSB75_00140"/>
<dbReference type="AlphaFoldDB" id="A0A5B8UDK2"/>
<reference evidence="2 3" key="1">
    <citation type="journal article" date="2015" name="Int. J. Syst. Evol. Microbiol.">
        <title>Flavisolibacter ginsenosidimutans sp. nov., with ginsenoside-converting activity isolated from soil used for cultivating ginseng.</title>
        <authorList>
            <person name="Zhao Y."/>
            <person name="Liu Q."/>
            <person name="Kang M.S."/>
            <person name="Jin F."/>
            <person name="Yu H."/>
            <person name="Im W.T."/>
        </authorList>
    </citation>
    <scope>NUCLEOTIDE SEQUENCE [LARGE SCALE GENOMIC DNA]</scope>
    <source>
        <strain evidence="2 3">Gsoil 636</strain>
    </source>
</reference>
<evidence type="ECO:0000313" key="2">
    <source>
        <dbReference type="EMBL" id="QEC54376.1"/>
    </source>
</evidence>
<dbReference type="Gene3D" id="2.120.10.10">
    <property type="match status" value="1"/>
</dbReference>
<dbReference type="SUPFAM" id="SSF50939">
    <property type="entry name" value="Sialidases"/>
    <property type="match status" value="2"/>
</dbReference>
<keyword evidence="2" id="KW-0378">Hydrolase</keyword>
<evidence type="ECO:0000313" key="3">
    <source>
        <dbReference type="Proteomes" id="UP000321204"/>
    </source>
</evidence>
<dbReference type="Proteomes" id="UP000321204">
    <property type="component" value="Chromosome"/>
</dbReference>
<dbReference type="PROSITE" id="PS51257">
    <property type="entry name" value="PROKAR_LIPOPROTEIN"/>
    <property type="match status" value="1"/>
</dbReference>
<accession>A0A5B8UDK2</accession>
<protein>
    <submittedName>
        <fullName evidence="2">Glycoside hydrolase family 32 protein</fullName>
    </submittedName>
</protein>
<dbReference type="EMBL" id="CP042433">
    <property type="protein sequence ID" value="QEC54376.1"/>
    <property type="molecule type" value="Genomic_DNA"/>
</dbReference>